<dbReference type="PANTHER" id="PTHR11439">
    <property type="entry name" value="GAG-POL-RELATED RETROTRANSPOSON"/>
    <property type="match status" value="1"/>
</dbReference>
<dbReference type="SUPFAM" id="SSF56672">
    <property type="entry name" value="DNA/RNA polymerases"/>
    <property type="match status" value="1"/>
</dbReference>
<dbReference type="EMBL" id="QGNW01000051">
    <property type="protein sequence ID" value="RVX06485.1"/>
    <property type="molecule type" value="Genomic_DNA"/>
</dbReference>
<protein>
    <submittedName>
        <fullName evidence="1">Retrovirus-related Pol polyprotein from transposon RE1</fullName>
    </submittedName>
</protein>
<proteinExistence type="predicted"/>
<evidence type="ECO:0000313" key="2">
    <source>
        <dbReference type="Proteomes" id="UP000288805"/>
    </source>
</evidence>
<dbReference type="PANTHER" id="PTHR11439:SF470">
    <property type="entry name" value="CYSTEINE-RICH RLK (RECEPTOR-LIKE PROTEIN KINASE) 8"/>
    <property type="match status" value="1"/>
</dbReference>
<dbReference type="AlphaFoldDB" id="A0A438JC07"/>
<comment type="caution">
    <text evidence="1">The sequence shown here is derived from an EMBL/GenBank/DDBJ whole genome shotgun (WGS) entry which is preliminary data.</text>
</comment>
<name>A0A438JC07_VITVI</name>
<evidence type="ECO:0000313" key="1">
    <source>
        <dbReference type="EMBL" id="RVX06485.1"/>
    </source>
</evidence>
<accession>A0A438JC07</accession>
<organism evidence="1 2">
    <name type="scientific">Vitis vinifera</name>
    <name type="common">Grape</name>
    <dbReference type="NCBI Taxonomy" id="29760"/>
    <lineage>
        <taxon>Eukaryota</taxon>
        <taxon>Viridiplantae</taxon>
        <taxon>Streptophyta</taxon>
        <taxon>Embryophyta</taxon>
        <taxon>Tracheophyta</taxon>
        <taxon>Spermatophyta</taxon>
        <taxon>Magnoliopsida</taxon>
        <taxon>eudicotyledons</taxon>
        <taxon>Gunneridae</taxon>
        <taxon>Pentapetalae</taxon>
        <taxon>rosids</taxon>
        <taxon>Vitales</taxon>
        <taxon>Vitaceae</taxon>
        <taxon>Viteae</taxon>
        <taxon>Vitis</taxon>
    </lineage>
</organism>
<dbReference type="Proteomes" id="UP000288805">
    <property type="component" value="Unassembled WGS sequence"/>
</dbReference>
<gene>
    <name evidence="1" type="primary">RE1_693</name>
    <name evidence="1" type="ORF">CK203_023550</name>
</gene>
<sequence>MPKYRQTDISPRNIMSIPSDTRYFGDISPKYHDIFLLAHTRPNIAYAVSVVNQFIHDPKEIHLQVMYQILQYLKGTPGKGILFKKEEKLTLEAYTDANYARFVVDKRSISGYSTYLGHNLVTWRSKKQNVMARSSAEAKFRSMVLGICELLWLKIILEDLKITWETPMRLYCDNKSAINIAHNPIQHDRTKHNEVARHFIKEKLDNGLICTPFLSTKRQLADVLTKGLSTATFQTIVGKLGMKNIHSST</sequence>
<dbReference type="InterPro" id="IPR043502">
    <property type="entry name" value="DNA/RNA_pol_sf"/>
</dbReference>
<dbReference type="CDD" id="cd09272">
    <property type="entry name" value="RNase_HI_RT_Ty1"/>
    <property type="match status" value="1"/>
</dbReference>
<reference evidence="1 2" key="1">
    <citation type="journal article" date="2018" name="PLoS Genet.">
        <title>Population sequencing reveals clonal diversity and ancestral inbreeding in the grapevine cultivar Chardonnay.</title>
        <authorList>
            <person name="Roach M.J."/>
            <person name="Johnson D.L."/>
            <person name="Bohlmann J."/>
            <person name="van Vuuren H.J."/>
            <person name="Jones S.J."/>
            <person name="Pretorius I.S."/>
            <person name="Schmidt S.A."/>
            <person name="Borneman A.R."/>
        </authorList>
    </citation>
    <scope>NUCLEOTIDE SEQUENCE [LARGE SCALE GENOMIC DNA]</scope>
    <source>
        <strain evidence="2">cv. Chardonnay</strain>
        <tissue evidence="1">Leaf</tissue>
    </source>
</reference>